<sequence>MDIRKRRTPMETYFDGLQDCPTKRTRAFEFYQKLRAFYKKKWNAPLRPPYVHGVEVDLFKLYETVMGMGGWLKTCQDDKWFEVAEILGITDDCFMGDHGVKTLYLRYLSKYEQNETIGDIDDMLDNEFGRTVARRQFSSFVPNECPISIPFRRDTASTSHEPNYTRLVRSMISGLPNEVDFALNICTLLSHPGPRLMRVSNANGLLTLLVAATGVFDEYEEDLAALHKDLWTKNSDHDFFRFWATSGLGDEELEILVPHVASHRNNESFSLFIGLNPTFNPKDPVSWRVQQVLTIIRNLSFESVNRVNMAQHWPIMKFLLCCANCKYPPLFTNALDALGNLACDIELTWEKLQYSAKHLLLETMRRGIFSDDKFKVMRCMELLGGLSTHEKNESLLSDFLSTPLFSRIIDMLGVRDIMMCVYTLECLYQLSEIGPSVCEALAVVPNLIKILISMTTIEAVSFGKEGLVGMKVVEYHNPLAGPPPSLSMPQQAHPVTAAQTPHLQATPRVALQAAVRPTLPQSAAPTPILQQAALPPVQAPGHVPNHVPTGQFGCDLNIERLTFNWIRQNCVYQAGSWTARGELYAAYVDDLRNHHHSLSGSLNTFSNIMASIFPETVFKMAESSQTPLMAALGIRLVKPHKLVTQQGAMVTLGGAQTTMTLNSINCQVGGPSPAAAPHPSPSPSVSAYPVMQQMLQRPNGVPNGLPPARRPSLVSGPPPAHSTPILMDSKPSPLPRPPSNQVCATVVEARDLIDETKHETIITRVENVNCSDLQRGSSSQAPGEINEQTEDVKPAKLDQRNTSRNSSSVEPAETKENKEAKTTSKSADRSISRPGAPTGDCMCEWDGCGKL</sequence>
<keyword evidence="1" id="KW-0156">Chromatin regulator</keyword>
<dbReference type="InterPro" id="IPR003150">
    <property type="entry name" value="DNA-bd_RFX"/>
</dbReference>
<keyword evidence="4" id="KW-0539">Nucleus</keyword>
<proteinExistence type="predicted"/>
<dbReference type="SUPFAM" id="SSF46774">
    <property type="entry name" value="ARID-like"/>
    <property type="match status" value="1"/>
</dbReference>
<keyword evidence="3" id="KW-0804">Transcription</keyword>
<dbReference type="SMART" id="SM01014">
    <property type="entry name" value="ARID"/>
    <property type="match status" value="1"/>
</dbReference>
<organism evidence="8 9">
    <name type="scientific">Mesorhabditis belari</name>
    <dbReference type="NCBI Taxonomy" id="2138241"/>
    <lineage>
        <taxon>Eukaryota</taxon>
        <taxon>Metazoa</taxon>
        <taxon>Ecdysozoa</taxon>
        <taxon>Nematoda</taxon>
        <taxon>Chromadorea</taxon>
        <taxon>Rhabditida</taxon>
        <taxon>Rhabditina</taxon>
        <taxon>Rhabditomorpha</taxon>
        <taxon>Rhabditoidea</taxon>
        <taxon>Rhabditidae</taxon>
        <taxon>Mesorhabditinae</taxon>
        <taxon>Mesorhabditis</taxon>
    </lineage>
</organism>
<evidence type="ECO:0000256" key="4">
    <source>
        <dbReference type="ARBA" id="ARBA00023242"/>
    </source>
</evidence>
<protein>
    <submittedName>
        <fullName evidence="9">ARID domain-containing protein</fullName>
    </submittedName>
</protein>
<dbReference type="InterPro" id="IPR036431">
    <property type="entry name" value="ARID_dom_sf"/>
</dbReference>
<evidence type="ECO:0000256" key="5">
    <source>
        <dbReference type="SAM" id="MobiDB-lite"/>
    </source>
</evidence>
<feature type="region of interest" description="Disordered" evidence="5">
    <location>
        <begin position="696"/>
        <end position="740"/>
    </location>
</feature>
<accession>A0AAF3FJG9</accession>
<dbReference type="InterPro" id="IPR016024">
    <property type="entry name" value="ARM-type_fold"/>
</dbReference>
<dbReference type="GO" id="GO:0003677">
    <property type="term" value="F:DNA binding"/>
    <property type="evidence" value="ECO:0007669"/>
    <property type="project" value="InterPro"/>
</dbReference>
<dbReference type="Gene3D" id="1.10.150.60">
    <property type="entry name" value="ARID DNA-binding domain"/>
    <property type="match status" value="1"/>
</dbReference>
<evidence type="ECO:0000256" key="2">
    <source>
        <dbReference type="ARBA" id="ARBA00023015"/>
    </source>
</evidence>
<dbReference type="GO" id="GO:0006325">
    <property type="term" value="P:chromatin organization"/>
    <property type="evidence" value="ECO:0007669"/>
    <property type="project" value="UniProtKB-KW"/>
</dbReference>
<evidence type="ECO:0000259" key="7">
    <source>
        <dbReference type="PROSITE" id="PS51526"/>
    </source>
</evidence>
<dbReference type="InterPro" id="IPR052406">
    <property type="entry name" value="Chromatin_Remodeling_Comp"/>
</dbReference>
<feature type="domain" description="RFX-type winged-helix" evidence="7">
    <location>
        <begin position="562"/>
        <end position="638"/>
    </location>
</feature>
<dbReference type="PROSITE" id="PS51526">
    <property type="entry name" value="RFX_DBD"/>
    <property type="match status" value="1"/>
</dbReference>
<evidence type="ECO:0000313" key="8">
    <source>
        <dbReference type="Proteomes" id="UP000887575"/>
    </source>
</evidence>
<dbReference type="CDD" id="cd16100">
    <property type="entry name" value="ARID"/>
    <property type="match status" value="1"/>
</dbReference>
<dbReference type="SUPFAM" id="SSF48371">
    <property type="entry name" value="ARM repeat"/>
    <property type="match status" value="1"/>
</dbReference>
<name>A0AAF3FJG9_9BILA</name>
<dbReference type="Proteomes" id="UP000887575">
    <property type="component" value="Unassembled WGS sequence"/>
</dbReference>
<dbReference type="GO" id="GO:0006355">
    <property type="term" value="P:regulation of DNA-templated transcription"/>
    <property type="evidence" value="ECO:0007669"/>
    <property type="project" value="InterPro"/>
</dbReference>
<feature type="domain" description="ARID" evidence="6">
    <location>
        <begin position="24"/>
        <end position="116"/>
    </location>
</feature>
<dbReference type="Pfam" id="PF01388">
    <property type="entry name" value="ARID"/>
    <property type="match status" value="1"/>
</dbReference>
<dbReference type="AlphaFoldDB" id="A0AAF3FJG9"/>
<dbReference type="SMART" id="SM00501">
    <property type="entry name" value="BRIGHT"/>
    <property type="match status" value="1"/>
</dbReference>
<evidence type="ECO:0000313" key="9">
    <source>
        <dbReference type="WBParaSite" id="MBELARI_LOCUS5891"/>
    </source>
</evidence>
<dbReference type="PANTHER" id="PTHR22970">
    <property type="entry name" value="AT-RICH INTERACTIVE DOMAIN-CONTAINING PROTEIN 2"/>
    <property type="match status" value="1"/>
</dbReference>
<dbReference type="PROSITE" id="PS51011">
    <property type="entry name" value="ARID"/>
    <property type="match status" value="1"/>
</dbReference>
<dbReference type="PANTHER" id="PTHR22970:SF14">
    <property type="entry name" value="AT-RICH INTERACTIVE DOMAIN-CONTAINING PROTEIN 2"/>
    <property type="match status" value="1"/>
</dbReference>
<evidence type="ECO:0000256" key="1">
    <source>
        <dbReference type="ARBA" id="ARBA00022853"/>
    </source>
</evidence>
<evidence type="ECO:0000256" key="3">
    <source>
        <dbReference type="ARBA" id="ARBA00023163"/>
    </source>
</evidence>
<dbReference type="Gene3D" id="1.25.10.10">
    <property type="entry name" value="Leucine-rich Repeat Variant"/>
    <property type="match status" value="1"/>
</dbReference>
<dbReference type="InterPro" id="IPR011989">
    <property type="entry name" value="ARM-like"/>
</dbReference>
<feature type="compositionally biased region" description="Basic and acidic residues" evidence="5">
    <location>
        <begin position="812"/>
        <end position="831"/>
    </location>
</feature>
<dbReference type="WBParaSite" id="MBELARI_LOCUS5891">
    <property type="protein sequence ID" value="MBELARI_LOCUS5891"/>
    <property type="gene ID" value="MBELARI_LOCUS5891"/>
</dbReference>
<keyword evidence="8" id="KW-1185">Reference proteome</keyword>
<feature type="compositionally biased region" description="Basic and acidic residues" evidence="5">
    <location>
        <begin position="790"/>
        <end position="801"/>
    </location>
</feature>
<evidence type="ECO:0000259" key="6">
    <source>
        <dbReference type="PROSITE" id="PS51011"/>
    </source>
</evidence>
<keyword evidence="2" id="KW-0805">Transcription regulation</keyword>
<feature type="region of interest" description="Disordered" evidence="5">
    <location>
        <begin position="773"/>
        <end position="841"/>
    </location>
</feature>
<reference evidence="9" key="1">
    <citation type="submission" date="2024-02" db="UniProtKB">
        <authorList>
            <consortium name="WormBaseParasite"/>
        </authorList>
    </citation>
    <scope>IDENTIFICATION</scope>
</reference>
<dbReference type="InterPro" id="IPR001606">
    <property type="entry name" value="ARID_dom"/>
</dbReference>